<evidence type="ECO:0000256" key="1">
    <source>
        <dbReference type="SAM" id="Phobius"/>
    </source>
</evidence>
<gene>
    <name evidence="2" type="ORF">D0Y65_003266</name>
</gene>
<organism evidence="2 3">
    <name type="scientific">Glycine soja</name>
    <name type="common">Wild soybean</name>
    <dbReference type="NCBI Taxonomy" id="3848"/>
    <lineage>
        <taxon>Eukaryota</taxon>
        <taxon>Viridiplantae</taxon>
        <taxon>Streptophyta</taxon>
        <taxon>Embryophyta</taxon>
        <taxon>Tracheophyta</taxon>
        <taxon>Spermatophyta</taxon>
        <taxon>Magnoliopsida</taxon>
        <taxon>eudicotyledons</taxon>
        <taxon>Gunneridae</taxon>
        <taxon>Pentapetalae</taxon>
        <taxon>rosids</taxon>
        <taxon>fabids</taxon>
        <taxon>Fabales</taxon>
        <taxon>Fabaceae</taxon>
        <taxon>Papilionoideae</taxon>
        <taxon>50 kb inversion clade</taxon>
        <taxon>NPAAA clade</taxon>
        <taxon>indigoferoid/millettioid clade</taxon>
        <taxon>Phaseoleae</taxon>
        <taxon>Glycine</taxon>
        <taxon>Glycine subgen. Soja</taxon>
    </lineage>
</organism>
<comment type="caution">
    <text evidence="2">The sequence shown here is derived from an EMBL/GenBank/DDBJ whole genome shotgun (WGS) entry which is preliminary data.</text>
</comment>
<proteinExistence type="predicted"/>
<keyword evidence="1" id="KW-0812">Transmembrane</keyword>
<keyword evidence="3" id="KW-1185">Reference proteome</keyword>
<dbReference type="AlphaFoldDB" id="A0A445LL20"/>
<sequence length="180" mass="20573">MFGTSCYLGLLRLYPSSFNSLPLSCKQIDSLPFVLHCSAVISVFVKNQLHEVNLRLETLVEEREYEVAVLHREVSDPATGLENKASALAEEQRRKILVETKKHSINVFGRDSLVKPVTRILVGVALITFMITLVSRDTPDWLKKLNFSGVNFPPWILACVVIVFTRTRKRTRDFLKKRGW</sequence>
<reference evidence="2 3" key="1">
    <citation type="submission" date="2018-09" db="EMBL/GenBank/DDBJ databases">
        <title>A high-quality reference genome of wild soybean provides a powerful tool to mine soybean genomes.</title>
        <authorList>
            <person name="Xie M."/>
            <person name="Chung C.Y.L."/>
            <person name="Li M.-W."/>
            <person name="Wong F.-L."/>
            <person name="Chan T.-F."/>
            <person name="Lam H.-M."/>
        </authorList>
    </citation>
    <scope>NUCLEOTIDE SEQUENCE [LARGE SCALE GENOMIC DNA]</scope>
    <source>
        <strain evidence="3">cv. W05</strain>
        <tissue evidence="2">Hypocotyl of etiolated seedlings</tissue>
    </source>
</reference>
<evidence type="ECO:0000313" key="2">
    <source>
        <dbReference type="EMBL" id="RZC23864.1"/>
    </source>
</evidence>
<dbReference type="EMBL" id="QZWG01000002">
    <property type="protein sequence ID" value="RZC23864.1"/>
    <property type="molecule type" value="Genomic_DNA"/>
</dbReference>
<feature type="transmembrane region" description="Helical" evidence="1">
    <location>
        <begin position="147"/>
        <end position="167"/>
    </location>
</feature>
<feature type="transmembrane region" description="Helical" evidence="1">
    <location>
        <begin position="117"/>
        <end position="135"/>
    </location>
</feature>
<dbReference type="PANTHER" id="PTHR35475">
    <property type="entry name" value="WD REPEAT PROTEIN"/>
    <property type="match status" value="1"/>
</dbReference>
<keyword evidence="1" id="KW-0472">Membrane</keyword>
<protein>
    <submittedName>
        <fullName evidence="2">Uncharacterized protein</fullName>
    </submittedName>
</protein>
<dbReference type="Proteomes" id="UP000289340">
    <property type="component" value="Chromosome 2"/>
</dbReference>
<keyword evidence="1" id="KW-1133">Transmembrane helix</keyword>
<name>A0A445LL20_GLYSO</name>
<evidence type="ECO:0000313" key="3">
    <source>
        <dbReference type="Proteomes" id="UP000289340"/>
    </source>
</evidence>
<dbReference type="PANTHER" id="PTHR35475:SF1">
    <property type="entry name" value="WD REPEAT PROTEIN"/>
    <property type="match status" value="1"/>
</dbReference>
<accession>A0A445LL20</accession>